<comment type="catalytic activity">
    <reaction evidence="1">
        <text>ATP + protein L-histidine = ADP + protein N-phospho-L-histidine.</text>
        <dbReference type="EC" id="2.7.13.3"/>
    </reaction>
</comment>
<comment type="caution">
    <text evidence="7">The sequence shown here is derived from an EMBL/GenBank/DDBJ whole genome shotgun (WGS) entry which is preliminary data.</text>
</comment>
<dbReference type="SMART" id="SM00388">
    <property type="entry name" value="HisKA"/>
    <property type="match status" value="1"/>
</dbReference>
<keyword evidence="7" id="KW-0808">Transferase</keyword>
<dbReference type="SUPFAM" id="SSF47384">
    <property type="entry name" value="Homodimeric domain of signal transducing histidine kinase"/>
    <property type="match status" value="1"/>
</dbReference>
<keyword evidence="4" id="KW-1133">Transmembrane helix</keyword>
<dbReference type="EMBL" id="JAVDWR010000016">
    <property type="protein sequence ID" value="MDR7122410.1"/>
    <property type="molecule type" value="Genomic_DNA"/>
</dbReference>
<dbReference type="PRINTS" id="PR00344">
    <property type="entry name" value="BCTRLSENSOR"/>
</dbReference>
<feature type="domain" description="Histidine kinase" evidence="5">
    <location>
        <begin position="226"/>
        <end position="423"/>
    </location>
</feature>
<dbReference type="EC" id="2.7.13.3" evidence="2"/>
<evidence type="ECO:0000256" key="4">
    <source>
        <dbReference type="SAM" id="Phobius"/>
    </source>
</evidence>
<gene>
    <name evidence="7" type="ORF">J2W69_003379</name>
</gene>
<organism evidence="7 8">
    <name type="scientific">Rheinheimera soli</name>
    <dbReference type="NCBI Taxonomy" id="443616"/>
    <lineage>
        <taxon>Bacteria</taxon>
        <taxon>Pseudomonadati</taxon>
        <taxon>Pseudomonadota</taxon>
        <taxon>Gammaproteobacteria</taxon>
        <taxon>Chromatiales</taxon>
        <taxon>Chromatiaceae</taxon>
        <taxon>Rheinheimera</taxon>
    </lineage>
</organism>
<dbReference type="SUPFAM" id="SSF55785">
    <property type="entry name" value="PYP-like sensor domain (PAS domain)"/>
    <property type="match status" value="1"/>
</dbReference>
<evidence type="ECO:0000256" key="2">
    <source>
        <dbReference type="ARBA" id="ARBA00012438"/>
    </source>
</evidence>
<dbReference type="Proteomes" id="UP001257909">
    <property type="component" value="Unassembled WGS sequence"/>
</dbReference>
<dbReference type="InterPro" id="IPR036890">
    <property type="entry name" value="HATPase_C_sf"/>
</dbReference>
<dbReference type="InterPro" id="IPR000014">
    <property type="entry name" value="PAS"/>
</dbReference>
<evidence type="ECO:0000313" key="8">
    <source>
        <dbReference type="Proteomes" id="UP001257909"/>
    </source>
</evidence>
<dbReference type="RefSeq" id="WP_310280639.1">
    <property type="nucleotide sequence ID" value="NZ_JAVDWR010000016.1"/>
</dbReference>
<dbReference type="CDD" id="cd00075">
    <property type="entry name" value="HATPase"/>
    <property type="match status" value="1"/>
</dbReference>
<feature type="domain" description="PAS" evidence="6">
    <location>
        <begin position="117"/>
        <end position="153"/>
    </location>
</feature>
<dbReference type="Gene3D" id="3.30.565.10">
    <property type="entry name" value="Histidine kinase-like ATPase, C-terminal domain"/>
    <property type="match status" value="1"/>
</dbReference>
<dbReference type="PROSITE" id="PS50112">
    <property type="entry name" value="PAS"/>
    <property type="match status" value="1"/>
</dbReference>
<dbReference type="PANTHER" id="PTHR43065:SF51">
    <property type="entry name" value="HISTIDINE KINASE"/>
    <property type="match status" value="1"/>
</dbReference>
<dbReference type="Pfam" id="PF02518">
    <property type="entry name" value="HATPase_c"/>
    <property type="match status" value="1"/>
</dbReference>
<evidence type="ECO:0000256" key="3">
    <source>
        <dbReference type="ARBA" id="ARBA00022553"/>
    </source>
</evidence>
<dbReference type="SUPFAM" id="SSF55874">
    <property type="entry name" value="ATPase domain of HSP90 chaperone/DNA topoisomerase II/histidine kinase"/>
    <property type="match status" value="1"/>
</dbReference>
<sequence>MAWNSDSIEAQSRKQSLLIALLCLVLATLLCWFWPHWWVWLSSCCAFILITRWQHFTRQQTIAAFRRTSVQLEAMQNQDYSLQAKAVFQKGIAAQLQLQLQQLSEQLQQRKSYFDEQQFLLYRLIDQLNTPILVFDHKQQLSYANNEFSQLFGRPWQSMRHATAESLGLSALPHWNFVNKEKAKQWQIRQSRFLDQGQRHQLLVFINIQAALRETQLQAWQQLIRVLSHEIRNSLTPVLSLSEHLQQKLPPGRDQEALALIRERSQHLQDFVSRYAELNKELRIQHQQINAGQLFHSLQLLFEQHQLQACGTELVFKSDQMLLQQVLINLIKNAIEAGSPPGTVLLHFKLQNHNLEIQLLDQGSGLSNQQDLFVPFYSTKPQGQGIGLALCRQIIEQLGGELNLTNRTDGITGSCATLFLPQD</sequence>
<dbReference type="CDD" id="cd00082">
    <property type="entry name" value="HisKA"/>
    <property type="match status" value="1"/>
</dbReference>
<dbReference type="Pfam" id="PF13188">
    <property type="entry name" value="PAS_8"/>
    <property type="match status" value="1"/>
</dbReference>
<dbReference type="InterPro" id="IPR004358">
    <property type="entry name" value="Sig_transdc_His_kin-like_C"/>
</dbReference>
<evidence type="ECO:0000259" key="6">
    <source>
        <dbReference type="PROSITE" id="PS50112"/>
    </source>
</evidence>
<keyword evidence="3" id="KW-0597">Phosphoprotein</keyword>
<reference evidence="7 8" key="1">
    <citation type="submission" date="2023-07" db="EMBL/GenBank/DDBJ databases">
        <title>Sorghum-associated microbial communities from plants grown in Nebraska, USA.</title>
        <authorList>
            <person name="Schachtman D."/>
        </authorList>
    </citation>
    <scope>NUCLEOTIDE SEQUENCE [LARGE SCALE GENOMIC DNA]</scope>
    <source>
        <strain evidence="7 8">4138</strain>
    </source>
</reference>
<keyword evidence="8" id="KW-1185">Reference proteome</keyword>
<dbReference type="Gene3D" id="1.10.287.130">
    <property type="match status" value="1"/>
</dbReference>
<keyword evidence="4" id="KW-0472">Membrane</keyword>
<dbReference type="SMART" id="SM00387">
    <property type="entry name" value="HATPase_c"/>
    <property type="match status" value="1"/>
</dbReference>
<feature type="transmembrane region" description="Helical" evidence="4">
    <location>
        <begin position="17"/>
        <end position="40"/>
    </location>
</feature>
<accession>A0ABU1W3Q9</accession>
<proteinExistence type="predicted"/>
<dbReference type="PROSITE" id="PS50109">
    <property type="entry name" value="HIS_KIN"/>
    <property type="match status" value="1"/>
</dbReference>
<dbReference type="Pfam" id="PF00512">
    <property type="entry name" value="HisKA"/>
    <property type="match status" value="1"/>
</dbReference>
<dbReference type="InterPro" id="IPR035965">
    <property type="entry name" value="PAS-like_dom_sf"/>
</dbReference>
<evidence type="ECO:0000259" key="5">
    <source>
        <dbReference type="PROSITE" id="PS50109"/>
    </source>
</evidence>
<keyword evidence="7" id="KW-0418">Kinase</keyword>
<dbReference type="InterPro" id="IPR003661">
    <property type="entry name" value="HisK_dim/P_dom"/>
</dbReference>
<protein>
    <recommendedName>
        <fullName evidence="2">histidine kinase</fullName>
        <ecNumber evidence="2">2.7.13.3</ecNumber>
    </recommendedName>
</protein>
<dbReference type="PANTHER" id="PTHR43065">
    <property type="entry name" value="SENSOR HISTIDINE KINASE"/>
    <property type="match status" value="1"/>
</dbReference>
<evidence type="ECO:0000256" key="1">
    <source>
        <dbReference type="ARBA" id="ARBA00000085"/>
    </source>
</evidence>
<dbReference type="InterPro" id="IPR036097">
    <property type="entry name" value="HisK_dim/P_sf"/>
</dbReference>
<dbReference type="InterPro" id="IPR005467">
    <property type="entry name" value="His_kinase_dom"/>
</dbReference>
<name>A0ABU1W3Q9_9GAMM</name>
<evidence type="ECO:0000313" key="7">
    <source>
        <dbReference type="EMBL" id="MDR7122410.1"/>
    </source>
</evidence>
<keyword evidence="4" id="KW-0812">Transmembrane</keyword>
<dbReference type="InterPro" id="IPR003594">
    <property type="entry name" value="HATPase_dom"/>
</dbReference>
<dbReference type="GO" id="GO:0016301">
    <property type="term" value="F:kinase activity"/>
    <property type="evidence" value="ECO:0007669"/>
    <property type="project" value="UniProtKB-KW"/>
</dbReference>